<evidence type="ECO:0000259" key="5">
    <source>
        <dbReference type="PROSITE" id="PS50157"/>
    </source>
</evidence>
<dbReference type="Pfam" id="PF00096">
    <property type="entry name" value="zf-C2H2"/>
    <property type="match status" value="3"/>
</dbReference>
<dbReference type="InterPro" id="IPR013087">
    <property type="entry name" value="Znf_C2H2_type"/>
</dbReference>
<name>A0A2H1W692_SPOFR</name>
<proteinExistence type="predicted"/>
<feature type="domain" description="C2H2-type" evidence="5">
    <location>
        <begin position="364"/>
        <end position="391"/>
    </location>
</feature>
<evidence type="ECO:0000313" key="6">
    <source>
        <dbReference type="EMBL" id="SOQ48547.1"/>
    </source>
</evidence>
<dbReference type="GO" id="GO:0005634">
    <property type="term" value="C:nucleus"/>
    <property type="evidence" value="ECO:0007669"/>
    <property type="project" value="UniProtKB-ARBA"/>
</dbReference>
<sequence>MAVLCRRGLPRGAVSRAFSAGLLLDACKRPDADPVISGDRLDLYQIGLPTDLCRWIADFLRDRSIRVVIDGCLSDQVGINAGSVLSATLFLLHINDPFKPGIFEYADDSTVVERVEGASGWRKLDILWKVRRHFTSKQLLSLYQAQVRSYVEYCSHLWDGSAKFQLNIYVELDSAGWLTSAGGGAGAGAGPAALCVRARLAPTALCAGALLSLCPPPPPAPQSPQWRHSPLPQPALAARGEAPVSVSAHLRLHVTDHLAPHAEFLLWFAEDVLAALDMPFLTLQNISGRIDYACHKCGTTFDEPNPLKVHMFLSCAAYEPEHFWRRVVARLRPAEYAAPGLAPSLAPAALEALATEWGRARGGHVCVYCGKLYSRRYGLKIHLRTHTGYRPLRCRHCRRPFGDPSNLNKHERLHAARGRAPTSGPAPGAAPGPAPGPYWCAQCGRALARRRDLERHMRTHARDKQHDTFSDTFSDTLSDALCDTRSETRDLK</sequence>
<protein>
    <submittedName>
        <fullName evidence="6">SFRICE_008835</fullName>
    </submittedName>
</protein>
<dbReference type="InterPro" id="IPR036236">
    <property type="entry name" value="Znf_C2H2_sf"/>
</dbReference>
<dbReference type="InterPro" id="IPR050331">
    <property type="entry name" value="Zinc_finger"/>
</dbReference>
<dbReference type="SUPFAM" id="SSF57667">
    <property type="entry name" value="beta-beta-alpha zinc fingers"/>
    <property type="match status" value="2"/>
</dbReference>
<feature type="domain" description="C2H2-type" evidence="5">
    <location>
        <begin position="392"/>
        <end position="419"/>
    </location>
</feature>
<keyword evidence="1" id="KW-0479">Metal-binding</keyword>
<keyword evidence="2 4" id="KW-0863">Zinc-finger</keyword>
<dbReference type="PANTHER" id="PTHR16515:SF21">
    <property type="entry name" value="PR DOMAIN ZINC FINGER PROTEIN 13"/>
    <property type="match status" value="1"/>
</dbReference>
<dbReference type="EMBL" id="ODYU01006581">
    <property type="protein sequence ID" value="SOQ48547.1"/>
    <property type="molecule type" value="Genomic_DNA"/>
</dbReference>
<dbReference type="GO" id="GO:0010468">
    <property type="term" value="P:regulation of gene expression"/>
    <property type="evidence" value="ECO:0007669"/>
    <property type="project" value="TreeGrafter"/>
</dbReference>
<gene>
    <name evidence="6" type="ORF">SFRICE_008835</name>
</gene>
<evidence type="ECO:0000256" key="4">
    <source>
        <dbReference type="PROSITE-ProRule" id="PRU00042"/>
    </source>
</evidence>
<dbReference type="SMART" id="SM00355">
    <property type="entry name" value="ZnF_C2H2"/>
    <property type="match status" value="4"/>
</dbReference>
<dbReference type="AlphaFoldDB" id="A0A2H1W692"/>
<evidence type="ECO:0000256" key="2">
    <source>
        <dbReference type="ARBA" id="ARBA00022771"/>
    </source>
</evidence>
<dbReference type="PANTHER" id="PTHR16515">
    <property type="entry name" value="PR DOMAIN ZINC FINGER PROTEIN"/>
    <property type="match status" value="1"/>
</dbReference>
<dbReference type="FunFam" id="3.30.160.60:FF:000446">
    <property type="entry name" value="Zinc finger protein"/>
    <property type="match status" value="1"/>
</dbReference>
<evidence type="ECO:0000256" key="1">
    <source>
        <dbReference type="ARBA" id="ARBA00022723"/>
    </source>
</evidence>
<feature type="domain" description="C2H2-type" evidence="5">
    <location>
        <begin position="438"/>
        <end position="465"/>
    </location>
</feature>
<evidence type="ECO:0000256" key="3">
    <source>
        <dbReference type="ARBA" id="ARBA00022833"/>
    </source>
</evidence>
<accession>A0A2H1W692</accession>
<keyword evidence="3" id="KW-0862">Zinc</keyword>
<dbReference type="GO" id="GO:0008270">
    <property type="term" value="F:zinc ion binding"/>
    <property type="evidence" value="ECO:0007669"/>
    <property type="project" value="UniProtKB-KW"/>
</dbReference>
<dbReference type="PROSITE" id="PS50157">
    <property type="entry name" value="ZINC_FINGER_C2H2_2"/>
    <property type="match status" value="4"/>
</dbReference>
<dbReference type="Gene3D" id="3.30.160.60">
    <property type="entry name" value="Classic Zinc Finger"/>
    <property type="match status" value="3"/>
</dbReference>
<dbReference type="PROSITE" id="PS00028">
    <property type="entry name" value="ZINC_FINGER_C2H2_1"/>
    <property type="match status" value="3"/>
</dbReference>
<feature type="domain" description="C2H2-type" evidence="5">
    <location>
        <begin position="292"/>
        <end position="320"/>
    </location>
</feature>
<organism evidence="6">
    <name type="scientific">Spodoptera frugiperda</name>
    <name type="common">Fall armyworm</name>
    <dbReference type="NCBI Taxonomy" id="7108"/>
    <lineage>
        <taxon>Eukaryota</taxon>
        <taxon>Metazoa</taxon>
        <taxon>Ecdysozoa</taxon>
        <taxon>Arthropoda</taxon>
        <taxon>Hexapoda</taxon>
        <taxon>Insecta</taxon>
        <taxon>Pterygota</taxon>
        <taxon>Neoptera</taxon>
        <taxon>Endopterygota</taxon>
        <taxon>Lepidoptera</taxon>
        <taxon>Glossata</taxon>
        <taxon>Ditrysia</taxon>
        <taxon>Noctuoidea</taxon>
        <taxon>Noctuidae</taxon>
        <taxon>Amphipyrinae</taxon>
        <taxon>Spodoptera</taxon>
    </lineage>
</organism>
<dbReference type="FunFam" id="3.30.160.60:FF:000616">
    <property type="entry name" value="PR domain zinc finger protein 13"/>
    <property type="match status" value="1"/>
</dbReference>
<reference evidence="6" key="1">
    <citation type="submission" date="2016-07" db="EMBL/GenBank/DDBJ databases">
        <authorList>
            <person name="Bretaudeau A."/>
        </authorList>
    </citation>
    <scope>NUCLEOTIDE SEQUENCE</scope>
    <source>
        <strain evidence="6">Rice</strain>
        <tissue evidence="6">Whole body</tissue>
    </source>
</reference>